<sequence length="430" mass="45334">MKLSEKSVKMRLTAKSLLVLGALSAQSAAYIPGDNQQQPLVPGNPVSHYEVVHTHTAVEDAPSYRTPLLSLHRNLVNVPSISGSEGPVAHVLEKLLTNLNYTVQLQRIPSSADGDDAEPRYNVLAWPGTNSTRTLHGRVLITSHIDVVPPYLPYALNRTTIPPSEAVNFTALHPSTLISGRGSVDAKASVAAQITATNLLLESGALDPESVVLLFVVGEETSGIGMKFFSASLSNHSIFSPDPFGTSSSPSSQTPDRPQFKSAIFGEPTTSLLACGHKGITTLLLTATGRAGHSGYPWLGRSATSLLVRALNKLLDADLGSSERYGNTTVNVGVIEGGVAANVIAKEASARVAIRIAVGDQKTGAGVVVRDDGCELRDGRSNLEGDHVSYLYGPGSILVAHGDDEGLTVGELEEAVEGYKRLIKHAVEAS</sequence>
<organism evidence="8 9">
    <name type="scientific">Staphylotrichum longicolle</name>
    <dbReference type="NCBI Taxonomy" id="669026"/>
    <lineage>
        <taxon>Eukaryota</taxon>
        <taxon>Fungi</taxon>
        <taxon>Dikarya</taxon>
        <taxon>Ascomycota</taxon>
        <taxon>Pezizomycotina</taxon>
        <taxon>Sordariomycetes</taxon>
        <taxon>Sordariomycetidae</taxon>
        <taxon>Sordariales</taxon>
        <taxon>Chaetomiaceae</taxon>
        <taxon>Staphylotrichum</taxon>
    </lineage>
</organism>
<evidence type="ECO:0000313" key="9">
    <source>
        <dbReference type="Proteomes" id="UP001197093"/>
    </source>
</evidence>
<dbReference type="InterPro" id="IPR001261">
    <property type="entry name" value="ArgE/DapE_CS"/>
</dbReference>
<dbReference type="SUPFAM" id="SSF55031">
    <property type="entry name" value="Bacterial exopeptidase dimerisation domain"/>
    <property type="match status" value="1"/>
</dbReference>
<gene>
    <name evidence="8" type="ORF">NEMBOFW57_010358</name>
</gene>
<dbReference type="AlphaFoldDB" id="A0AAD4EN05"/>
<feature type="chain" id="PRO_5042195700" description="Peptidase M20 dimerisation domain-containing protein" evidence="6">
    <location>
        <begin position="30"/>
        <end position="430"/>
    </location>
</feature>
<comment type="cofactor">
    <cofactor evidence="1">
        <name>Zn(2+)</name>
        <dbReference type="ChEBI" id="CHEBI:29105"/>
    </cofactor>
</comment>
<dbReference type="GO" id="GO:0046872">
    <property type="term" value="F:metal ion binding"/>
    <property type="evidence" value="ECO:0007669"/>
    <property type="project" value="UniProtKB-KW"/>
</dbReference>
<reference evidence="8" key="1">
    <citation type="submission" date="2023-02" db="EMBL/GenBank/DDBJ databases">
        <authorList>
            <person name="Palmer J.M."/>
        </authorList>
    </citation>
    <scope>NUCLEOTIDE SEQUENCE</scope>
    <source>
        <strain evidence="8">FW57</strain>
    </source>
</reference>
<accession>A0AAD4EN05</accession>
<dbReference type="InterPro" id="IPR002933">
    <property type="entry name" value="Peptidase_M20"/>
</dbReference>
<dbReference type="Pfam" id="PF07687">
    <property type="entry name" value="M20_dimer"/>
    <property type="match status" value="1"/>
</dbReference>
<evidence type="ECO:0000259" key="7">
    <source>
        <dbReference type="Pfam" id="PF07687"/>
    </source>
</evidence>
<feature type="signal peptide" evidence="6">
    <location>
        <begin position="1"/>
        <end position="29"/>
    </location>
</feature>
<evidence type="ECO:0000256" key="3">
    <source>
        <dbReference type="ARBA" id="ARBA00022723"/>
    </source>
</evidence>
<dbReference type="Gene3D" id="3.40.630.10">
    <property type="entry name" value="Zn peptidases"/>
    <property type="match status" value="1"/>
</dbReference>
<dbReference type="InterPro" id="IPR011650">
    <property type="entry name" value="Peptidase_M20_dimer"/>
</dbReference>
<proteinExistence type="inferred from homology"/>
<keyword evidence="6" id="KW-0732">Signal</keyword>
<dbReference type="GO" id="GO:0016787">
    <property type="term" value="F:hydrolase activity"/>
    <property type="evidence" value="ECO:0007669"/>
    <property type="project" value="UniProtKB-KW"/>
</dbReference>
<evidence type="ECO:0000256" key="5">
    <source>
        <dbReference type="ARBA" id="ARBA00022833"/>
    </source>
</evidence>
<dbReference type="PROSITE" id="PS00758">
    <property type="entry name" value="ARGE_DAPE_CPG2_1"/>
    <property type="match status" value="1"/>
</dbReference>
<dbReference type="PANTHER" id="PTHR43808">
    <property type="entry name" value="ACETYLORNITHINE DEACETYLASE"/>
    <property type="match status" value="1"/>
</dbReference>
<evidence type="ECO:0000256" key="6">
    <source>
        <dbReference type="SAM" id="SignalP"/>
    </source>
</evidence>
<dbReference type="EMBL" id="JAHCVI010000006">
    <property type="protein sequence ID" value="KAG7284000.1"/>
    <property type="molecule type" value="Genomic_DNA"/>
</dbReference>
<keyword evidence="9" id="KW-1185">Reference proteome</keyword>
<dbReference type="SUPFAM" id="SSF53187">
    <property type="entry name" value="Zn-dependent exopeptidases"/>
    <property type="match status" value="1"/>
</dbReference>
<evidence type="ECO:0000256" key="4">
    <source>
        <dbReference type="ARBA" id="ARBA00022801"/>
    </source>
</evidence>
<evidence type="ECO:0000256" key="1">
    <source>
        <dbReference type="ARBA" id="ARBA00001947"/>
    </source>
</evidence>
<dbReference type="PANTHER" id="PTHR43808:SF30">
    <property type="entry name" value="ACETYLORNITHINE DEACETYLASE"/>
    <property type="match status" value="1"/>
</dbReference>
<comment type="similarity">
    <text evidence="2">Belongs to the peptidase M20A family.</text>
</comment>
<comment type="caution">
    <text evidence="8">The sequence shown here is derived from an EMBL/GenBank/DDBJ whole genome shotgun (WGS) entry which is preliminary data.</text>
</comment>
<keyword evidence="4" id="KW-0378">Hydrolase</keyword>
<feature type="domain" description="Peptidase M20 dimerisation" evidence="7">
    <location>
        <begin position="276"/>
        <end position="361"/>
    </location>
</feature>
<protein>
    <recommendedName>
        <fullName evidence="7">Peptidase M20 dimerisation domain-containing protein</fullName>
    </recommendedName>
</protein>
<name>A0AAD4EN05_9PEZI</name>
<dbReference type="InterPro" id="IPR050072">
    <property type="entry name" value="Peptidase_M20A"/>
</dbReference>
<keyword evidence="5" id="KW-0862">Zinc</keyword>
<dbReference type="InterPro" id="IPR036264">
    <property type="entry name" value="Bact_exopeptidase_dim_dom"/>
</dbReference>
<dbReference type="PROSITE" id="PS00759">
    <property type="entry name" value="ARGE_DAPE_CPG2_2"/>
    <property type="match status" value="1"/>
</dbReference>
<evidence type="ECO:0000313" key="8">
    <source>
        <dbReference type="EMBL" id="KAG7284000.1"/>
    </source>
</evidence>
<dbReference type="Pfam" id="PF01546">
    <property type="entry name" value="Peptidase_M20"/>
    <property type="match status" value="1"/>
</dbReference>
<keyword evidence="3" id="KW-0479">Metal-binding</keyword>
<evidence type="ECO:0000256" key="2">
    <source>
        <dbReference type="ARBA" id="ARBA00006247"/>
    </source>
</evidence>
<dbReference type="Gene3D" id="3.30.70.360">
    <property type="match status" value="1"/>
</dbReference>
<dbReference type="Proteomes" id="UP001197093">
    <property type="component" value="Unassembled WGS sequence"/>
</dbReference>